<dbReference type="EMBL" id="ADKX01000053">
    <property type="protein sequence ID" value="EFW02953.1"/>
    <property type="molecule type" value="Genomic_DNA"/>
</dbReference>
<dbReference type="HOGENOM" id="CLU_131456_0_0_9"/>
<dbReference type="InterPro" id="IPR012650">
    <property type="entry name" value="CHP02328"/>
</dbReference>
<dbReference type="Pfam" id="PF03013">
    <property type="entry name" value="Pyr_excise"/>
    <property type="match status" value="1"/>
</dbReference>
<dbReference type="GeneID" id="78229616"/>
<dbReference type="RefSeq" id="WP_008790824.1">
    <property type="nucleotide sequence ID" value="NZ_AKCB01000001.1"/>
</dbReference>
<sequence>MRLWHEDLIPLLPTQQLLGQHREICALRGLSWKKPHSVVNYVFEHPYQDLFEFHVIVMKEMENRGYSINPLWKNRYYRGQRIGIEISEMTVKEKKCITHPIYQEHNETYYQECIDNLKGKGINVDY</sequence>
<gene>
    <name evidence="1" type="ORF">HMPREF9488_03742</name>
</gene>
<dbReference type="Proteomes" id="UP000003157">
    <property type="component" value="Unassembled WGS sequence"/>
</dbReference>
<reference evidence="1 2" key="1">
    <citation type="submission" date="2010-12" db="EMBL/GenBank/DDBJ databases">
        <title>The Genome Sequence of Coprobacillus sp. strain 29_1.</title>
        <authorList>
            <consortium name="The Broad Institute Genome Sequencing Platform"/>
            <person name="Earl A."/>
            <person name="Ward D."/>
            <person name="Feldgarden M."/>
            <person name="Gevers D."/>
            <person name="Daigneault M."/>
            <person name="Sibley C.D."/>
            <person name="White A."/>
            <person name="Strauss J."/>
            <person name="Allen-Vercoe E."/>
            <person name="Young S.K."/>
            <person name="Zeng Q."/>
            <person name="Gargeya S."/>
            <person name="Fitzgerald M."/>
            <person name="Haas B."/>
            <person name="Abouelleil A."/>
            <person name="Alvarado L."/>
            <person name="Arachchi H.M."/>
            <person name="Berlin A."/>
            <person name="Brown A."/>
            <person name="Chapman S.B."/>
            <person name="Chen Z."/>
            <person name="Dunbar C."/>
            <person name="Freedman E."/>
            <person name="Gearin G."/>
            <person name="Gellesch M."/>
            <person name="Goldberg J."/>
            <person name="Griggs A."/>
            <person name="Gujja S."/>
            <person name="Heilman E."/>
            <person name="Heiman D."/>
            <person name="Howarth C."/>
            <person name="Larson L."/>
            <person name="Lui A."/>
            <person name="MacDonald P.J.P."/>
            <person name="Mehta T."/>
            <person name="Montmayeur A."/>
            <person name="Murphy C."/>
            <person name="Neiman D."/>
            <person name="Pearson M."/>
            <person name="Priest M."/>
            <person name="Roberts A."/>
            <person name="Saif S."/>
            <person name="Shea T."/>
            <person name="Shenoy N."/>
            <person name="Sisk P."/>
            <person name="Stolte C."/>
            <person name="Sykes S."/>
            <person name="White J."/>
            <person name="Yandava C."/>
            <person name="Nusbaum C."/>
            <person name="Birren B."/>
        </authorList>
    </citation>
    <scope>NUCLEOTIDE SEQUENCE [LARGE SCALE GENOMIC DNA]</scope>
    <source>
        <strain evidence="1 2">29_1</strain>
    </source>
</reference>
<dbReference type="AlphaFoldDB" id="E7GG49"/>
<accession>E7GG49</accession>
<dbReference type="eggNOG" id="ENOG5031ARI">
    <property type="taxonomic scope" value="Bacteria"/>
</dbReference>
<evidence type="ECO:0000313" key="2">
    <source>
        <dbReference type="Proteomes" id="UP000003157"/>
    </source>
</evidence>
<dbReference type="NCBIfam" id="TIGR02328">
    <property type="entry name" value="TIGR02328 family protein"/>
    <property type="match status" value="1"/>
</dbReference>
<dbReference type="OrthoDB" id="360137at2"/>
<dbReference type="InterPro" id="IPR004260">
    <property type="entry name" value="Pyr-dimer_DNA_glycosylase"/>
</dbReference>
<proteinExistence type="predicted"/>
<protein>
    <recommendedName>
        <fullName evidence="3">Pyrimidine dimer DNA glycosylase</fullName>
    </recommendedName>
</protein>
<evidence type="ECO:0008006" key="3">
    <source>
        <dbReference type="Google" id="ProtNLM"/>
    </source>
</evidence>
<comment type="caution">
    <text evidence="1">The sequence shown here is derived from an EMBL/GenBank/DDBJ whole genome shotgun (WGS) entry which is preliminary data.</text>
</comment>
<organism evidence="1 2">
    <name type="scientific">Coprobacillus cateniformis</name>
    <dbReference type="NCBI Taxonomy" id="100884"/>
    <lineage>
        <taxon>Bacteria</taxon>
        <taxon>Bacillati</taxon>
        <taxon>Bacillota</taxon>
        <taxon>Erysipelotrichia</taxon>
        <taxon>Erysipelotrichales</taxon>
        <taxon>Coprobacillaceae</taxon>
        <taxon>Coprobacillus</taxon>
    </lineage>
</organism>
<name>E7GG49_9FIRM</name>
<dbReference type="STRING" id="100884.GCA_000269565_01749"/>
<keyword evidence="2" id="KW-1185">Reference proteome</keyword>
<evidence type="ECO:0000313" key="1">
    <source>
        <dbReference type="EMBL" id="EFW02953.1"/>
    </source>
</evidence>